<evidence type="ECO:0000256" key="3">
    <source>
        <dbReference type="ARBA" id="ARBA00023163"/>
    </source>
</evidence>
<dbReference type="InterPro" id="IPR036271">
    <property type="entry name" value="Tet_transcr_reg_TetR-rel_C_sf"/>
</dbReference>
<dbReference type="PANTHER" id="PTHR30055:SF211">
    <property type="entry name" value="TRANSCRIPTIONAL REGULATOR, TETR FAMILY"/>
    <property type="match status" value="1"/>
</dbReference>
<keyword evidence="1" id="KW-0805">Transcription regulation</keyword>
<keyword evidence="3" id="KW-0804">Transcription</keyword>
<dbReference type="GO" id="GO:0000976">
    <property type="term" value="F:transcription cis-regulatory region binding"/>
    <property type="evidence" value="ECO:0007669"/>
    <property type="project" value="TreeGrafter"/>
</dbReference>
<dbReference type="Proteomes" id="UP000468901">
    <property type="component" value="Unassembled WGS sequence"/>
</dbReference>
<dbReference type="SUPFAM" id="SSF48498">
    <property type="entry name" value="Tetracyclin repressor-like, C-terminal domain"/>
    <property type="match status" value="1"/>
</dbReference>
<dbReference type="AlphaFoldDB" id="A0A6N6VE28"/>
<dbReference type="InterPro" id="IPR009057">
    <property type="entry name" value="Homeodomain-like_sf"/>
</dbReference>
<dbReference type="Gene3D" id="1.10.357.10">
    <property type="entry name" value="Tetracycline Repressor, domain 2"/>
    <property type="match status" value="1"/>
</dbReference>
<dbReference type="InterPro" id="IPR039536">
    <property type="entry name" value="TetR_C_Proteobacteria"/>
</dbReference>
<proteinExistence type="predicted"/>
<feature type="DNA-binding region" description="H-T-H motif" evidence="4">
    <location>
        <begin position="34"/>
        <end position="53"/>
    </location>
</feature>
<keyword evidence="2 4" id="KW-0238">DNA-binding</keyword>
<dbReference type="PANTHER" id="PTHR30055">
    <property type="entry name" value="HTH-TYPE TRANSCRIPTIONAL REGULATOR RUTR"/>
    <property type="match status" value="1"/>
</dbReference>
<feature type="domain" description="HTH tetR-type" evidence="5">
    <location>
        <begin position="11"/>
        <end position="71"/>
    </location>
</feature>
<reference evidence="6 7" key="1">
    <citation type="submission" date="2019-09" db="EMBL/GenBank/DDBJ databases">
        <title>Parvibaculum sedimenti sp. nov., isolated from sediment.</title>
        <authorList>
            <person name="Wang Y."/>
        </authorList>
    </citation>
    <scope>NUCLEOTIDE SEQUENCE [LARGE SCALE GENOMIC DNA]</scope>
    <source>
        <strain evidence="6 7">HXT-9</strain>
    </source>
</reference>
<evidence type="ECO:0000256" key="2">
    <source>
        <dbReference type="ARBA" id="ARBA00023125"/>
    </source>
</evidence>
<comment type="caution">
    <text evidence="6">The sequence shown here is derived from an EMBL/GenBank/DDBJ whole genome shotgun (WGS) entry which is preliminary data.</text>
</comment>
<accession>A0A6N6VE28</accession>
<dbReference type="PROSITE" id="PS50977">
    <property type="entry name" value="HTH_TETR_2"/>
    <property type="match status" value="1"/>
</dbReference>
<dbReference type="Pfam" id="PF14246">
    <property type="entry name" value="TetR_C_7"/>
    <property type="match status" value="1"/>
</dbReference>
<dbReference type="FunFam" id="1.10.10.60:FF:000141">
    <property type="entry name" value="TetR family transcriptional regulator"/>
    <property type="match status" value="1"/>
</dbReference>
<dbReference type="GO" id="GO:0003700">
    <property type="term" value="F:DNA-binding transcription factor activity"/>
    <property type="evidence" value="ECO:0007669"/>
    <property type="project" value="TreeGrafter"/>
</dbReference>
<evidence type="ECO:0000313" key="7">
    <source>
        <dbReference type="Proteomes" id="UP000468901"/>
    </source>
</evidence>
<evidence type="ECO:0000259" key="5">
    <source>
        <dbReference type="PROSITE" id="PS50977"/>
    </source>
</evidence>
<dbReference type="SUPFAM" id="SSF46689">
    <property type="entry name" value="Homeodomain-like"/>
    <property type="match status" value="1"/>
</dbReference>
<dbReference type="RefSeq" id="WP_152217204.1">
    <property type="nucleotide sequence ID" value="NZ_JBAQYD010000307.1"/>
</dbReference>
<protein>
    <submittedName>
        <fullName evidence="6">TetR family transcriptional regulator</fullName>
    </submittedName>
</protein>
<dbReference type="InterPro" id="IPR050109">
    <property type="entry name" value="HTH-type_TetR-like_transc_reg"/>
</dbReference>
<dbReference type="InterPro" id="IPR001647">
    <property type="entry name" value="HTH_TetR"/>
</dbReference>
<evidence type="ECO:0000256" key="1">
    <source>
        <dbReference type="ARBA" id="ARBA00023015"/>
    </source>
</evidence>
<dbReference type="PRINTS" id="PR00455">
    <property type="entry name" value="HTHTETR"/>
</dbReference>
<dbReference type="Pfam" id="PF00440">
    <property type="entry name" value="TetR_N"/>
    <property type="match status" value="1"/>
</dbReference>
<evidence type="ECO:0000313" key="6">
    <source>
        <dbReference type="EMBL" id="KAB7738929.1"/>
    </source>
</evidence>
<gene>
    <name evidence="6" type="ORF">F2P47_15060</name>
</gene>
<evidence type="ECO:0000256" key="4">
    <source>
        <dbReference type="PROSITE-ProRule" id="PRU00335"/>
    </source>
</evidence>
<organism evidence="6 7">
    <name type="scientific">Parvibaculum sedimenti</name>
    <dbReference type="NCBI Taxonomy" id="2608632"/>
    <lineage>
        <taxon>Bacteria</taxon>
        <taxon>Pseudomonadati</taxon>
        <taxon>Pseudomonadota</taxon>
        <taxon>Alphaproteobacteria</taxon>
        <taxon>Hyphomicrobiales</taxon>
        <taxon>Parvibaculaceae</taxon>
        <taxon>Parvibaculum</taxon>
    </lineage>
</organism>
<dbReference type="EMBL" id="WESC01000015">
    <property type="protein sequence ID" value="KAB7738929.1"/>
    <property type="molecule type" value="Genomic_DNA"/>
</dbReference>
<keyword evidence="7" id="KW-1185">Reference proteome</keyword>
<sequence>MTQPKRQRRKEARPAEIMAAGLKLFSGRGFAATRLEDVAEAAGVSKATIYLYFDSKAELFKAIVRDIAGARIGAVEGLIDGFEGSTVELLTGLFHNIGNISGVTDIRAMIKVVLSEAGNFPDIAAFYRDEVAFRGLKNMARIIERGIKRGEFHPCDPAATAQSVIFPIIMNALAQEIFGPMPETNPERFLASHFEFVLRGLAADKGPHA</sequence>
<name>A0A6N6VE28_9HYPH</name>